<evidence type="ECO:0000256" key="1">
    <source>
        <dbReference type="ARBA" id="ARBA00022475"/>
    </source>
</evidence>
<dbReference type="GO" id="GO:0005886">
    <property type="term" value="C:plasma membrane"/>
    <property type="evidence" value="ECO:0007669"/>
    <property type="project" value="UniProtKB-SubCell"/>
</dbReference>
<keyword evidence="9 10" id="KW-0961">Cell wall biogenesis/degradation</keyword>
<accession>A0A926HTD1</accession>
<dbReference type="GO" id="GO:0005975">
    <property type="term" value="P:carbohydrate metabolic process"/>
    <property type="evidence" value="ECO:0007669"/>
    <property type="project" value="InterPro"/>
</dbReference>
<evidence type="ECO:0000313" key="13">
    <source>
        <dbReference type="EMBL" id="MBC8535188.1"/>
    </source>
</evidence>
<keyword evidence="14" id="KW-1185">Reference proteome</keyword>
<keyword evidence="2 10" id="KW-0132">Cell division</keyword>
<feature type="binding site" evidence="10">
    <location>
        <position position="195"/>
    </location>
    <ligand>
        <name>UDP-N-acetyl-alpha-D-glucosamine</name>
        <dbReference type="ChEBI" id="CHEBI:57705"/>
    </ligand>
</feature>
<comment type="subcellular location">
    <subcellularLocation>
        <location evidence="10">Cell membrane</location>
        <topology evidence="10">Peripheral membrane protein</topology>
        <orientation evidence="10">Cytoplasmic side</orientation>
    </subcellularLocation>
</comment>
<evidence type="ECO:0000259" key="12">
    <source>
        <dbReference type="Pfam" id="PF04101"/>
    </source>
</evidence>
<comment type="catalytic activity">
    <reaction evidence="10">
        <text>di-trans,octa-cis-undecaprenyl diphospho-N-acetyl-alpha-D-muramoyl-L-alanyl-D-glutamyl-meso-2,6-diaminopimeloyl-D-alanyl-D-alanine + UDP-N-acetyl-alpha-D-glucosamine = di-trans,octa-cis-undecaprenyl diphospho-[N-acetyl-alpha-D-glucosaminyl-(1-&gt;4)]-N-acetyl-alpha-D-muramoyl-L-alanyl-D-glutamyl-meso-2,6-diaminopimeloyl-D-alanyl-D-alanine + UDP + H(+)</text>
        <dbReference type="Rhea" id="RHEA:31227"/>
        <dbReference type="ChEBI" id="CHEBI:15378"/>
        <dbReference type="ChEBI" id="CHEBI:57705"/>
        <dbReference type="ChEBI" id="CHEBI:58223"/>
        <dbReference type="ChEBI" id="CHEBI:61387"/>
        <dbReference type="ChEBI" id="CHEBI:61388"/>
        <dbReference type="EC" id="2.4.1.227"/>
    </reaction>
</comment>
<evidence type="ECO:0000256" key="3">
    <source>
        <dbReference type="ARBA" id="ARBA00022676"/>
    </source>
</evidence>
<feature type="domain" description="Glycosyltransferase family 28 N-terminal" evidence="11">
    <location>
        <begin position="3"/>
        <end position="143"/>
    </location>
</feature>
<dbReference type="Pfam" id="PF03033">
    <property type="entry name" value="Glyco_transf_28"/>
    <property type="match status" value="1"/>
</dbReference>
<evidence type="ECO:0000256" key="8">
    <source>
        <dbReference type="ARBA" id="ARBA00023306"/>
    </source>
</evidence>
<evidence type="ECO:0000256" key="9">
    <source>
        <dbReference type="ARBA" id="ARBA00023316"/>
    </source>
</evidence>
<comment type="caution">
    <text evidence="13">The sequence shown here is derived from an EMBL/GenBank/DDBJ whole genome shotgun (WGS) entry which is preliminary data.</text>
</comment>
<name>A0A926HTD1_9FIRM</name>
<keyword evidence="3 10" id="KW-0328">Glycosyltransferase</keyword>
<keyword evidence="5 10" id="KW-0133">Cell shape</keyword>
<dbReference type="AlphaFoldDB" id="A0A926HTD1"/>
<protein>
    <recommendedName>
        <fullName evidence="10">UDP-N-acetylglucosamine--N-acetylmuramyl-(pentapeptide) pyrophosphoryl-undecaprenol N-acetylglucosamine transferase</fullName>
        <ecNumber evidence="10">2.4.1.227</ecNumber>
    </recommendedName>
    <alternativeName>
        <fullName evidence="10">Undecaprenyl-PP-MurNAc-pentapeptide-UDPGlcNAc GlcNAc transferase</fullName>
    </alternativeName>
</protein>
<dbReference type="RefSeq" id="WP_249298824.1">
    <property type="nucleotide sequence ID" value="NZ_JACRSP010000001.1"/>
</dbReference>
<reference evidence="13" key="1">
    <citation type="submission" date="2020-08" db="EMBL/GenBank/DDBJ databases">
        <title>Genome public.</title>
        <authorList>
            <person name="Liu C."/>
            <person name="Sun Q."/>
        </authorList>
    </citation>
    <scope>NUCLEOTIDE SEQUENCE</scope>
    <source>
        <strain evidence="13">BX7</strain>
    </source>
</reference>
<dbReference type="PANTHER" id="PTHR21015">
    <property type="entry name" value="UDP-N-ACETYLGLUCOSAMINE--N-ACETYLMURAMYL-(PENTAPEPTIDE) PYROPHOSPHORYL-UNDECAPRENOL N-ACETYLGLUCOSAMINE TRANSFERASE 1"/>
    <property type="match status" value="1"/>
</dbReference>
<dbReference type="InterPro" id="IPR007235">
    <property type="entry name" value="Glyco_trans_28_C"/>
</dbReference>
<comment type="pathway">
    <text evidence="10">Cell wall biogenesis; peptidoglycan biosynthesis.</text>
</comment>
<dbReference type="Gene3D" id="3.40.50.2000">
    <property type="entry name" value="Glycogen Phosphorylase B"/>
    <property type="match status" value="2"/>
</dbReference>
<dbReference type="EMBL" id="JACRSP010000001">
    <property type="protein sequence ID" value="MBC8535188.1"/>
    <property type="molecule type" value="Genomic_DNA"/>
</dbReference>
<comment type="caution">
    <text evidence="10">Lacks conserved residue(s) required for the propagation of feature annotation.</text>
</comment>
<gene>
    <name evidence="10 13" type="primary">murG</name>
    <name evidence="13" type="ORF">H8695_00555</name>
</gene>
<keyword evidence="1 10" id="KW-1003">Cell membrane</keyword>
<dbReference type="InterPro" id="IPR006009">
    <property type="entry name" value="GlcNAc_MurG"/>
</dbReference>
<dbReference type="CDD" id="cd03785">
    <property type="entry name" value="GT28_MurG"/>
    <property type="match status" value="1"/>
</dbReference>
<keyword evidence="7 10" id="KW-0472">Membrane</keyword>
<dbReference type="GO" id="GO:0050511">
    <property type="term" value="F:undecaprenyldiphospho-muramoylpentapeptide beta-N-acetylglucosaminyltransferase activity"/>
    <property type="evidence" value="ECO:0007669"/>
    <property type="project" value="UniProtKB-UniRule"/>
</dbReference>
<evidence type="ECO:0000256" key="7">
    <source>
        <dbReference type="ARBA" id="ARBA00023136"/>
    </source>
</evidence>
<evidence type="ECO:0000256" key="2">
    <source>
        <dbReference type="ARBA" id="ARBA00022618"/>
    </source>
</evidence>
<dbReference type="GO" id="GO:0051301">
    <property type="term" value="P:cell division"/>
    <property type="evidence" value="ECO:0007669"/>
    <property type="project" value="UniProtKB-KW"/>
</dbReference>
<evidence type="ECO:0000256" key="4">
    <source>
        <dbReference type="ARBA" id="ARBA00022679"/>
    </source>
</evidence>
<evidence type="ECO:0000256" key="10">
    <source>
        <dbReference type="HAMAP-Rule" id="MF_00033"/>
    </source>
</evidence>
<evidence type="ECO:0000256" key="6">
    <source>
        <dbReference type="ARBA" id="ARBA00022984"/>
    </source>
</evidence>
<evidence type="ECO:0000313" key="14">
    <source>
        <dbReference type="Proteomes" id="UP000620366"/>
    </source>
</evidence>
<feature type="binding site" evidence="10">
    <location>
        <position position="300"/>
    </location>
    <ligand>
        <name>UDP-N-acetyl-alpha-D-glucosamine</name>
        <dbReference type="ChEBI" id="CHEBI:57705"/>
    </ligand>
</feature>
<feature type="binding site" evidence="10">
    <location>
        <position position="255"/>
    </location>
    <ligand>
        <name>UDP-N-acetyl-alpha-D-glucosamine</name>
        <dbReference type="ChEBI" id="CHEBI:57705"/>
    </ligand>
</feature>
<keyword evidence="8 10" id="KW-0131">Cell cycle</keyword>
<sequence length="371" mass="41390">MKILLAGGGTAGHINPALAIADFIRERKPGADIRFVGTEKGIENKLVPKAGYPLYKIEVYGFKRELSLKNIKKSFILLRAVRECEKIIREFQPDVVIGTGGYVSGPVLYAATKLGVRTAIHEQNAYPGMTSKLLSRRVDKVLISFDESRKYFHTKTSMALVGNPINEKMLFADRETCRRKLGLDERPYVVSFGGSMGARKLNETVADFIAMHCREGKIQHCHATGKFGWKWMPDRLREAGIDLAAYPQIDMREYIYNMNEVMAAADLIICRAGAITLGELQVMGKPSILIPSPNVTNNHQYYNARALSDAGAAVLIEEKDLTAQLLRQTVDDLLADPRTLETMGKRAQSMAILDSVQKIYDELYALMDTRA</sequence>
<keyword evidence="4 10" id="KW-0808">Transferase</keyword>
<dbReference type="EC" id="2.4.1.227" evidence="10"/>
<dbReference type="GO" id="GO:0071555">
    <property type="term" value="P:cell wall organization"/>
    <property type="evidence" value="ECO:0007669"/>
    <property type="project" value="UniProtKB-KW"/>
</dbReference>
<organism evidence="13 14">
    <name type="scientific">Feifania hominis</name>
    <dbReference type="NCBI Taxonomy" id="2763660"/>
    <lineage>
        <taxon>Bacteria</taxon>
        <taxon>Bacillati</taxon>
        <taxon>Bacillota</taxon>
        <taxon>Clostridia</taxon>
        <taxon>Eubacteriales</taxon>
        <taxon>Feifaniaceae</taxon>
        <taxon>Feifania</taxon>
    </lineage>
</organism>
<dbReference type="NCBIfam" id="TIGR01133">
    <property type="entry name" value="murG"/>
    <property type="match status" value="1"/>
</dbReference>
<dbReference type="HAMAP" id="MF_00033">
    <property type="entry name" value="MurG"/>
    <property type="match status" value="1"/>
</dbReference>
<dbReference type="Pfam" id="PF04101">
    <property type="entry name" value="Glyco_tran_28_C"/>
    <property type="match status" value="1"/>
</dbReference>
<feature type="binding site" evidence="10">
    <location>
        <begin position="10"/>
        <end position="12"/>
    </location>
    <ligand>
        <name>UDP-N-acetyl-alpha-D-glucosamine</name>
        <dbReference type="ChEBI" id="CHEBI:57705"/>
    </ligand>
</feature>
<dbReference type="PANTHER" id="PTHR21015:SF22">
    <property type="entry name" value="GLYCOSYLTRANSFERASE"/>
    <property type="match status" value="1"/>
</dbReference>
<evidence type="ECO:0000259" key="11">
    <source>
        <dbReference type="Pfam" id="PF03033"/>
    </source>
</evidence>
<evidence type="ECO:0000256" key="5">
    <source>
        <dbReference type="ARBA" id="ARBA00022960"/>
    </source>
</evidence>
<comment type="similarity">
    <text evidence="10">Belongs to the glycosyltransferase 28 family. MurG subfamily.</text>
</comment>
<feature type="binding site" evidence="10">
    <location>
        <position position="124"/>
    </location>
    <ligand>
        <name>UDP-N-acetyl-alpha-D-glucosamine</name>
        <dbReference type="ChEBI" id="CHEBI:57705"/>
    </ligand>
</feature>
<dbReference type="InterPro" id="IPR004276">
    <property type="entry name" value="GlycoTrans_28_N"/>
</dbReference>
<comment type="function">
    <text evidence="10">Cell wall formation. Catalyzes the transfer of a GlcNAc subunit on undecaprenyl-pyrophosphoryl-MurNAc-pentapeptide (lipid intermediate I) to form undecaprenyl-pyrophosphoryl-MurNAc-(pentapeptide)GlcNAc (lipid intermediate II).</text>
</comment>
<dbReference type="Proteomes" id="UP000620366">
    <property type="component" value="Unassembled WGS sequence"/>
</dbReference>
<proteinExistence type="inferred from homology"/>
<feature type="domain" description="Glycosyl transferase family 28 C-terminal" evidence="12">
    <location>
        <begin position="191"/>
        <end position="355"/>
    </location>
</feature>
<keyword evidence="6 10" id="KW-0573">Peptidoglycan synthesis</keyword>
<dbReference type="SUPFAM" id="SSF53756">
    <property type="entry name" value="UDP-Glycosyltransferase/glycogen phosphorylase"/>
    <property type="match status" value="1"/>
</dbReference>
<dbReference type="GO" id="GO:0009252">
    <property type="term" value="P:peptidoglycan biosynthetic process"/>
    <property type="evidence" value="ECO:0007669"/>
    <property type="project" value="UniProtKB-UniRule"/>
</dbReference>
<dbReference type="GO" id="GO:0008360">
    <property type="term" value="P:regulation of cell shape"/>
    <property type="evidence" value="ECO:0007669"/>
    <property type="project" value="UniProtKB-KW"/>
</dbReference>